<dbReference type="OrthoDB" id="8686017at2"/>
<evidence type="ECO:0008006" key="4">
    <source>
        <dbReference type="Google" id="ProtNLM"/>
    </source>
</evidence>
<evidence type="ECO:0000313" key="2">
    <source>
        <dbReference type="EMBL" id="TDK61338.1"/>
    </source>
</evidence>
<proteinExistence type="predicted"/>
<feature type="chain" id="PRO_5020478819" description="DUF1795 domain-containing protein" evidence="1">
    <location>
        <begin position="23"/>
        <end position="184"/>
    </location>
</feature>
<evidence type="ECO:0000256" key="1">
    <source>
        <dbReference type="SAM" id="SignalP"/>
    </source>
</evidence>
<feature type="signal peptide" evidence="1">
    <location>
        <begin position="1"/>
        <end position="22"/>
    </location>
</feature>
<reference evidence="2 3" key="1">
    <citation type="submission" date="2019-03" db="EMBL/GenBank/DDBJ databases">
        <title>Sapientia aquatica gen. nov., sp. nov., isolated from a crater lake.</title>
        <authorList>
            <person name="Felfoldi T."/>
            <person name="Szabo A."/>
            <person name="Toth E."/>
            <person name="Schumann P."/>
            <person name="Keki Z."/>
            <person name="Marialigeti K."/>
            <person name="Mathe I."/>
        </authorList>
    </citation>
    <scope>NUCLEOTIDE SEQUENCE [LARGE SCALE GENOMIC DNA]</scope>
    <source>
        <strain evidence="2 3">SA-152</strain>
    </source>
</reference>
<keyword evidence="1" id="KW-0732">Signal</keyword>
<sequence>MPTFFRQFAFPKFSAFALIAFALLACTPKFDWRDVRSDDSPYTILMPAKPATMTRELDLGQSKIVMHMTTVQVDGVSFAVGAAKLPDATAALAALTIIKANLLAKLDGPVTQQKTTSGNSAGKATLTDEFDATSSKADHSGSATRMVGKIVARENWVFQVLVVGPDKAINRDSVDTFLTSFKTI</sequence>
<gene>
    <name evidence="2" type="ORF">E2I14_17305</name>
</gene>
<dbReference type="PROSITE" id="PS51257">
    <property type="entry name" value="PROKAR_LIPOPROTEIN"/>
    <property type="match status" value="1"/>
</dbReference>
<dbReference type="AlphaFoldDB" id="A0A4R5VRH7"/>
<dbReference type="EMBL" id="SMYL01000013">
    <property type="protein sequence ID" value="TDK61338.1"/>
    <property type="molecule type" value="Genomic_DNA"/>
</dbReference>
<dbReference type="RefSeq" id="WP_133330853.1">
    <property type="nucleotide sequence ID" value="NZ_SMYL01000013.1"/>
</dbReference>
<name>A0A4R5VRH7_9BURK</name>
<keyword evidence="3" id="KW-1185">Reference proteome</keyword>
<evidence type="ECO:0000313" key="3">
    <source>
        <dbReference type="Proteomes" id="UP000294829"/>
    </source>
</evidence>
<dbReference type="Proteomes" id="UP000294829">
    <property type="component" value="Unassembled WGS sequence"/>
</dbReference>
<protein>
    <recommendedName>
        <fullName evidence="4">DUF1795 domain-containing protein</fullName>
    </recommendedName>
</protein>
<comment type="caution">
    <text evidence="2">The sequence shown here is derived from an EMBL/GenBank/DDBJ whole genome shotgun (WGS) entry which is preliminary data.</text>
</comment>
<organism evidence="2 3">
    <name type="scientific">Sapientia aquatica</name>
    <dbReference type="NCBI Taxonomy" id="1549640"/>
    <lineage>
        <taxon>Bacteria</taxon>
        <taxon>Pseudomonadati</taxon>
        <taxon>Pseudomonadota</taxon>
        <taxon>Betaproteobacteria</taxon>
        <taxon>Burkholderiales</taxon>
        <taxon>Oxalobacteraceae</taxon>
        <taxon>Sapientia</taxon>
    </lineage>
</organism>
<accession>A0A4R5VRH7</accession>